<dbReference type="PANTHER" id="PTHR43336:SF3">
    <property type="entry name" value="GUANYLATE CYCLASE DOMAIN-CONTAINING PROTEIN"/>
    <property type="match status" value="1"/>
</dbReference>
<proteinExistence type="predicted"/>
<keyword evidence="1" id="KW-0812">Transmembrane</keyword>
<evidence type="ECO:0000313" key="4">
    <source>
        <dbReference type="EMBL" id="PPS96669.1"/>
    </source>
</evidence>
<evidence type="ECO:0000259" key="2">
    <source>
        <dbReference type="PROSITE" id="PS50125"/>
    </source>
</evidence>
<dbReference type="GO" id="GO:0009190">
    <property type="term" value="P:cyclic nucleotide biosynthetic process"/>
    <property type="evidence" value="ECO:0007669"/>
    <property type="project" value="InterPro"/>
</dbReference>
<dbReference type="InterPro" id="IPR029787">
    <property type="entry name" value="Nucleotide_cyclase"/>
</dbReference>
<dbReference type="PANTHER" id="PTHR43336">
    <property type="entry name" value="OXYGEN SENSOR HISTIDINE KINASE RESPONSE REGULATOR DEVS/DOSS"/>
    <property type="match status" value="1"/>
</dbReference>
<reference evidence="4 5" key="3">
    <citation type="submission" date="2017-10" db="EMBL/GenBank/DDBJ databases">
        <title>Consistent, comparative and evidence-based genome annotation and re-annotation for the closely-related species, Cryptosporidium parvum, C. hominis and C. tyzzeri.</title>
        <authorList>
            <person name="Baptista R.P."/>
            <person name="Li Y."/>
            <person name="Sateriale A."/>
            <person name="Striepen B."/>
            <person name="Kissinger J.C."/>
        </authorList>
    </citation>
    <scope>NUCLEOTIDE SEQUENCE [LARGE SCALE GENOMIC DNA]</scope>
    <source>
        <strain evidence="4">30976</strain>
    </source>
</reference>
<dbReference type="InterPro" id="IPR001054">
    <property type="entry name" value="A/G_cyclase"/>
</dbReference>
<feature type="transmembrane region" description="Helical" evidence="1">
    <location>
        <begin position="20"/>
        <end position="39"/>
    </location>
</feature>
<reference evidence="4 5" key="1">
    <citation type="submission" date="2014-11" db="EMBL/GenBank/DDBJ databases">
        <title>Comparative genomic analysis of Cryptosporidium hominis reveals occurrence of genetic recombination in virulent subtypes.</title>
        <authorList>
            <person name="Guo Y."/>
            <person name="Tang K."/>
            <person name="Frace M."/>
            <person name="Li N."/>
            <person name="Roellig D.M."/>
            <person name="Sammons S."/>
            <person name="Knipe K."/>
            <person name="Rowe L."/>
            <person name="Feng Y."/>
            <person name="Xiao L."/>
        </authorList>
    </citation>
    <scope>NUCLEOTIDE SEQUENCE [LARGE SCALE GENOMIC DNA]</scope>
    <source>
        <strain evidence="4">30976</strain>
    </source>
</reference>
<dbReference type="CDD" id="cd07302">
    <property type="entry name" value="CHD"/>
    <property type="match status" value="1"/>
</dbReference>
<dbReference type="EMBL" id="LN877948">
    <property type="protein sequence ID" value="CUV04482.1"/>
    <property type="molecule type" value="Genomic_DNA"/>
</dbReference>
<feature type="transmembrane region" description="Helical" evidence="1">
    <location>
        <begin position="51"/>
        <end position="76"/>
    </location>
</feature>
<dbReference type="OrthoDB" id="60033at2759"/>
<evidence type="ECO:0000313" key="3">
    <source>
        <dbReference type="EMBL" id="CUV04482.1"/>
    </source>
</evidence>
<organism evidence="3">
    <name type="scientific">Cryptosporidium hominis</name>
    <dbReference type="NCBI Taxonomy" id="237895"/>
    <lineage>
        <taxon>Eukaryota</taxon>
        <taxon>Sar</taxon>
        <taxon>Alveolata</taxon>
        <taxon>Apicomplexa</taxon>
        <taxon>Conoidasida</taxon>
        <taxon>Coccidia</taxon>
        <taxon>Eucoccidiorida</taxon>
        <taxon>Eimeriorina</taxon>
        <taxon>Cryptosporidiidae</taxon>
        <taxon>Cryptosporidium</taxon>
    </lineage>
</organism>
<dbReference type="Proteomes" id="UP001429100">
    <property type="component" value="Unassembled WGS sequence"/>
</dbReference>
<dbReference type="AlphaFoldDB" id="A0A0S4TDA5"/>
<keyword evidence="1" id="KW-1133">Transmembrane helix</keyword>
<dbReference type="VEuPathDB" id="CryptoDB:GY17_00003488"/>
<sequence length="828" mass="94615">MRIFKDRFKHEYEVLLKKVLYNKFTLIIFGVFTITSIIINEARFLFRESTIDWIFFSIILFLTIVRGIEILVFFAFKKNYHSIFFFDLVAYIFLILSAVLFDSSEHSTCDADILNFDDFQVFSQVKGYGYNFQLNLINSTLQCARFILLFVCNDFFTLFSKLYNKKSIIHTENIYQQNQKKDLSKNNLDSDKHLSENKIALSQILGLRFAIVLVLSALLYPLLSSSVWIQINSSAFLSIKNLSQLSILRNQYPGDKSWPIAYMLELCNFVYTNSIGDSTKWMKLVAIQSPYTLNNNPTCEGCPKSNLEIMTDAMSIISNSEIPSWFVGILTLPTLKEGISLIPIEDYRKIRKQSLRQYVSQVCMRSGIDSISNFYSSCPEELKAKITMVFDTTTMLQLGAGLSIGISFVTLILLTTLMILVHCVLEKHIFSSIKRINDTLISIASNPLLALKMSNNAYNELSNENATMGKFSNKMLEETFSKLGTLLAVGLGSAGANIIIHNLKDDKVVVKLPGKKVMGIYGFCDIRNFTDATEILGEDVMVFVNQVAEITHGVVCKYGGSANKNVGDAFLFVWKPDEKWEGMESLLADMSVMSFVIIIKQISSCPKLKRIAMRSEIQERMPNYRVKLGFGLHYGWAIEGAIGSEYKIDASYLSPNVNLSSRLESATKHYGVNILLSHNLFEKLSVSMKQFCRKIDCVTLKGSNQPLELYTIDIDPEAQDDETNSILHQVDTGKLSYRAFSEFYIDSSIKNMRKHLFQDFYYRFNKGLKHYLAGNWYVSKQILLDLERDCIENWGKKDGPSSTLLKFMEEHNYICPIDWKGYRVWDEK</sequence>
<protein>
    <submittedName>
        <fullName evidence="4">Membrane associated adenylyl cyclase</fullName>
    </submittedName>
</protein>
<dbReference type="VEuPathDB" id="CryptoDB:Chro.20139"/>
<reference evidence="3" key="2">
    <citation type="submission" date="2015-08" db="EMBL/GenBank/DDBJ databases">
        <authorList>
            <person name="Babu N.S."/>
            <person name="Beckwith C.J."/>
            <person name="Beseler K.G."/>
            <person name="Brison A."/>
            <person name="Carone J.V."/>
            <person name="Caskin T.P."/>
            <person name="Diamond M."/>
            <person name="Durham M.E."/>
            <person name="Foxe J.M."/>
            <person name="Go M."/>
            <person name="Henderson B.A."/>
            <person name="Jones I.B."/>
            <person name="McGettigan J.A."/>
            <person name="Micheletti S.J."/>
            <person name="Nasrallah M.E."/>
            <person name="Ortiz D."/>
            <person name="Piller C.R."/>
            <person name="Privatt S.R."/>
            <person name="Schneider S.L."/>
            <person name="Sharp S."/>
            <person name="Smith T.C."/>
            <person name="Stanton J.D."/>
            <person name="Ullery H.E."/>
            <person name="Wilson R.J."/>
            <person name="Serrano M.G."/>
            <person name="Buck G."/>
            <person name="Lee V."/>
            <person name="Wang Y."/>
            <person name="Carvalho R."/>
            <person name="Voegtly L."/>
            <person name="Shi R."/>
            <person name="Duckworth R."/>
            <person name="Johnson A."/>
            <person name="Loviza R."/>
            <person name="Walstead R."/>
            <person name="Shah Z."/>
            <person name="Kiflezghi M."/>
            <person name="Wade K."/>
            <person name="Ball S.L."/>
            <person name="Bradley K.W."/>
            <person name="Asai D.J."/>
            <person name="Bowman C.A."/>
            <person name="Russell D.A."/>
            <person name="Pope W.H."/>
            <person name="Jacobs-Sera D."/>
            <person name="Hendrix R.W."/>
            <person name="Hatfull G.F."/>
        </authorList>
    </citation>
    <scope>NUCLEOTIDE SEQUENCE [LARGE SCALE GENOMIC DNA]</scope>
</reference>
<dbReference type="SUPFAM" id="SSF55073">
    <property type="entry name" value="Nucleotide cyclase"/>
    <property type="match status" value="1"/>
</dbReference>
<dbReference type="GO" id="GO:0035556">
    <property type="term" value="P:intracellular signal transduction"/>
    <property type="evidence" value="ECO:0007669"/>
    <property type="project" value="InterPro"/>
</dbReference>
<dbReference type="EMBL" id="JTAI01000037">
    <property type="protein sequence ID" value="PPS96669.1"/>
    <property type="molecule type" value="Genomic_DNA"/>
</dbReference>
<accession>A0A0S4TDA5</accession>
<feature type="transmembrane region" description="Helical" evidence="1">
    <location>
        <begin position="83"/>
        <end position="101"/>
    </location>
</feature>
<dbReference type="VEuPathDB" id="CryptoDB:ChTU502y2012_420g0055"/>
<dbReference type="PROSITE" id="PS50125">
    <property type="entry name" value="GUANYLATE_CYCLASE_2"/>
    <property type="match status" value="1"/>
</dbReference>
<gene>
    <name evidence="3" type="ORF">CHUDEA2_1270</name>
    <name evidence="4" type="ORF">GY17_00003488</name>
</gene>
<keyword evidence="1" id="KW-0472">Membrane</keyword>
<evidence type="ECO:0000256" key="1">
    <source>
        <dbReference type="SAM" id="Phobius"/>
    </source>
</evidence>
<feature type="transmembrane region" description="Helical" evidence="1">
    <location>
        <begin position="398"/>
        <end position="425"/>
    </location>
</feature>
<dbReference type="Gene3D" id="3.30.70.1230">
    <property type="entry name" value="Nucleotide cyclase"/>
    <property type="match status" value="1"/>
</dbReference>
<keyword evidence="5" id="KW-1185">Reference proteome</keyword>
<name>A0A0S4TDA5_CRYHO</name>
<feature type="transmembrane region" description="Helical" evidence="1">
    <location>
        <begin position="205"/>
        <end position="223"/>
    </location>
</feature>
<dbReference type="Proteomes" id="UP000199752">
    <property type="component" value="Chromosome 2"/>
</dbReference>
<dbReference type="Pfam" id="PF00211">
    <property type="entry name" value="Guanylate_cyc"/>
    <property type="match status" value="1"/>
</dbReference>
<dbReference type="VEuPathDB" id="CryptoDB:CHUDEA2_1270"/>
<feature type="domain" description="Guanylate cyclase" evidence="2">
    <location>
        <begin position="520"/>
        <end position="664"/>
    </location>
</feature>
<evidence type="ECO:0000313" key="5">
    <source>
        <dbReference type="Proteomes" id="UP001429100"/>
    </source>
</evidence>